<protein>
    <submittedName>
        <fullName evidence="3">MMS1_N domain-containing protein</fullName>
    </submittedName>
</protein>
<evidence type="ECO:0000313" key="1">
    <source>
        <dbReference type="EMBL" id="VDM98252.1"/>
    </source>
</evidence>
<dbReference type="STRING" id="103827.A0A0N5CQ45"/>
<dbReference type="WBParaSite" id="TCLT_0000234501-mRNA-1">
    <property type="protein sequence ID" value="TCLT_0000234501-mRNA-1"/>
    <property type="gene ID" value="TCLT_0000234501"/>
</dbReference>
<proteinExistence type="predicted"/>
<dbReference type="Proteomes" id="UP000276776">
    <property type="component" value="Unassembled WGS sequence"/>
</dbReference>
<gene>
    <name evidence="1" type="ORF">TCLT_LOCUS2346</name>
</gene>
<reference evidence="3" key="1">
    <citation type="submission" date="2017-02" db="UniProtKB">
        <authorList>
            <consortium name="WormBaseParasite"/>
        </authorList>
    </citation>
    <scope>IDENTIFICATION</scope>
</reference>
<dbReference type="EMBL" id="UYYF01000461">
    <property type="protein sequence ID" value="VDM98252.1"/>
    <property type="molecule type" value="Genomic_DNA"/>
</dbReference>
<dbReference type="AlphaFoldDB" id="A0A0N5CQ45"/>
<evidence type="ECO:0000313" key="3">
    <source>
        <dbReference type="WBParaSite" id="TCLT_0000234501-mRNA-1"/>
    </source>
</evidence>
<reference evidence="1 2" key="2">
    <citation type="submission" date="2018-11" db="EMBL/GenBank/DDBJ databases">
        <authorList>
            <consortium name="Pathogen Informatics"/>
        </authorList>
    </citation>
    <scope>NUCLEOTIDE SEQUENCE [LARGE SCALE GENOMIC DNA]</scope>
</reference>
<sequence length="113" mass="12738">MKFLRTSDAPNTARVKLLMYNITGRPIIYKLKSKTKSLLTADPSACGTIPAHGIDHCLLIWRLPANELNWENVKPTSIVMITEFEGSNDPVTNEHTKTKIKCIIIIIIISHRI</sequence>
<name>A0A0N5CQ45_THECL</name>
<evidence type="ECO:0000313" key="2">
    <source>
        <dbReference type="Proteomes" id="UP000276776"/>
    </source>
</evidence>
<keyword evidence="2" id="KW-1185">Reference proteome</keyword>
<organism evidence="3">
    <name type="scientific">Thelazia callipaeda</name>
    <name type="common">Oriental eyeworm</name>
    <name type="synonym">Parasitic nematode</name>
    <dbReference type="NCBI Taxonomy" id="103827"/>
    <lineage>
        <taxon>Eukaryota</taxon>
        <taxon>Metazoa</taxon>
        <taxon>Ecdysozoa</taxon>
        <taxon>Nematoda</taxon>
        <taxon>Chromadorea</taxon>
        <taxon>Rhabditida</taxon>
        <taxon>Spirurina</taxon>
        <taxon>Spiruromorpha</taxon>
        <taxon>Thelazioidea</taxon>
        <taxon>Thelaziidae</taxon>
        <taxon>Thelazia</taxon>
    </lineage>
</organism>
<dbReference type="OrthoDB" id="5835526at2759"/>
<accession>A0A0N5CQ45</accession>